<dbReference type="EMBL" id="QAON01000006">
    <property type="protein sequence ID" value="PTQ89561.1"/>
    <property type="molecule type" value="Genomic_DNA"/>
</dbReference>
<reference evidence="2 3" key="1">
    <citation type="submission" date="2018-04" db="EMBL/GenBank/DDBJ databases">
        <title>Genomic Encyclopedia of Archaeal and Bacterial Type Strains, Phase II (KMG-II): from individual species to whole genera.</title>
        <authorList>
            <person name="Goeker M."/>
        </authorList>
    </citation>
    <scope>NUCLEOTIDE SEQUENCE [LARGE SCALE GENOMIC DNA]</scope>
    <source>
        <strain evidence="2 3">DSM 5822</strain>
    </source>
</reference>
<dbReference type="InterPro" id="IPR002725">
    <property type="entry name" value="YgjP-like_metallopeptidase"/>
</dbReference>
<evidence type="ECO:0000259" key="1">
    <source>
        <dbReference type="Pfam" id="PF01863"/>
    </source>
</evidence>
<accession>A0A2T5IZQ3</accession>
<proteinExistence type="predicted"/>
<dbReference type="Gene3D" id="3.30.2010.10">
    <property type="entry name" value="Metalloproteases ('zincins'), catalytic domain"/>
    <property type="match status" value="1"/>
</dbReference>
<dbReference type="Pfam" id="PF01863">
    <property type="entry name" value="YgjP-like"/>
    <property type="match status" value="1"/>
</dbReference>
<dbReference type="PANTHER" id="PTHR30399">
    <property type="entry name" value="UNCHARACTERIZED PROTEIN YGJP"/>
    <property type="match status" value="1"/>
</dbReference>
<gene>
    <name evidence="2" type="ORF">C8N29_10692</name>
</gene>
<sequence length="229" mass="26828">MSQNIVMQGLEIELIRKAIKHIHLRVYPPDGRIRLSAPLHIDVSTLEKLVSTRYDWILAQQQICRSQSVQQTPMYQTGDIQYFQGQPYTLNVITDSTQAKVEPRAGYLDIYAPVSSSPAQRATMIDKWYRQQLRLQIPPLIAYWQPIMGVTVNTWGIKKMHTRWGSCNIQAQRIWLALALAQKSPSCLEYVVVHEMVHVLERYHNQRFYNLMSQFLPDWQQRRRVLNHG</sequence>
<dbReference type="Proteomes" id="UP000244223">
    <property type="component" value="Unassembled WGS sequence"/>
</dbReference>
<dbReference type="AlphaFoldDB" id="A0A2T5IZQ3"/>
<name>A0A2T5IZQ3_9GAMM</name>
<comment type="caution">
    <text evidence="2">The sequence shown here is derived from an EMBL/GenBank/DDBJ whole genome shotgun (WGS) entry which is preliminary data.</text>
</comment>
<evidence type="ECO:0000313" key="3">
    <source>
        <dbReference type="Proteomes" id="UP000244223"/>
    </source>
</evidence>
<protein>
    <recommendedName>
        <fullName evidence="1">YgjP-like metallopeptidase domain-containing protein</fullName>
    </recommendedName>
</protein>
<dbReference type="PANTHER" id="PTHR30399:SF1">
    <property type="entry name" value="UTP PYROPHOSPHATASE"/>
    <property type="match status" value="1"/>
</dbReference>
<dbReference type="InterPro" id="IPR053136">
    <property type="entry name" value="UTP_pyrophosphatase-like"/>
</dbReference>
<dbReference type="RefSeq" id="WP_204509301.1">
    <property type="nucleotide sequence ID" value="NZ_QAON01000006.1"/>
</dbReference>
<organism evidence="2 3">
    <name type="scientific">Agitococcus lubricus</name>
    <dbReference type="NCBI Taxonomy" id="1077255"/>
    <lineage>
        <taxon>Bacteria</taxon>
        <taxon>Pseudomonadati</taxon>
        <taxon>Pseudomonadota</taxon>
        <taxon>Gammaproteobacteria</taxon>
        <taxon>Moraxellales</taxon>
        <taxon>Moraxellaceae</taxon>
        <taxon>Agitococcus</taxon>
    </lineage>
</organism>
<keyword evidence="3" id="KW-1185">Reference proteome</keyword>
<dbReference type="CDD" id="cd07344">
    <property type="entry name" value="M48_yhfN_like"/>
    <property type="match status" value="1"/>
</dbReference>
<evidence type="ECO:0000313" key="2">
    <source>
        <dbReference type="EMBL" id="PTQ89561.1"/>
    </source>
</evidence>
<feature type="domain" description="YgjP-like metallopeptidase" evidence="1">
    <location>
        <begin position="24"/>
        <end position="228"/>
    </location>
</feature>